<feature type="domain" description="Metallo-beta-lactamase" evidence="3">
    <location>
        <begin position="51"/>
        <end position="246"/>
    </location>
</feature>
<evidence type="ECO:0000259" key="3">
    <source>
        <dbReference type="SMART" id="SM00849"/>
    </source>
</evidence>
<feature type="chain" id="PRO_5023082891" evidence="2">
    <location>
        <begin position="29"/>
        <end position="331"/>
    </location>
</feature>
<dbReference type="SMART" id="SM00849">
    <property type="entry name" value="Lactamase_B"/>
    <property type="match status" value="1"/>
</dbReference>
<dbReference type="Gene3D" id="3.60.15.10">
    <property type="entry name" value="Ribonuclease Z/Hydroxyacylglutathione hydrolase-like"/>
    <property type="match status" value="1"/>
</dbReference>
<sequence precursor="true">MNPFKPLRSLVLCGLALAAAAAGSSARAQDPAPPSTARLRPMVVDFLDVGQGDSILVRSPEGKVALIDAGPTRDEAARLLKAKGIESVDIAIVTHHHLDHYGGMEKVIREFKPRFFMATGSSHTTRSYLKLLEAVRDEGITSVEPTGKPRRIELGSVILTVFPQPAYSAKEENDNSIGIRLQYGGFSVVMTGDSEEGERAAWVSGSPDLLRESTVLKLAHHGSRNGTDQEWLDLIRPEIAVASVGEGNSYGHPHAEAVSLLRRNGIPLLRTDQRGTISIISNGETWNLVKPDLASRRAGRARAGGRVAASGRQSRTAARPARTAGASTGWR</sequence>
<dbReference type="OrthoDB" id="262909at2"/>
<feature type="signal peptide" evidence="2">
    <location>
        <begin position="1"/>
        <end position="28"/>
    </location>
</feature>
<dbReference type="InterPro" id="IPR052159">
    <property type="entry name" value="Competence_DNA_uptake"/>
</dbReference>
<proteinExistence type="predicted"/>
<accession>A0A5B9W1S3</accession>
<reference evidence="4 5" key="1">
    <citation type="submission" date="2019-08" db="EMBL/GenBank/DDBJ databases">
        <title>Deep-cultivation of Planctomycetes and their phenomic and genomic characterization uncovers novel biology.</title>
        <authorList>
            <person name="Wiegand S."/>
            <person name="Jogler M."/>
            <person name="Boedeker C."/>
            <person name="Pinto D."/>
            <person name="Vollmers J."/>
            <person name="Rivas-Marin E."/>
            <person name="Kohn T."/>
            <person name="Peeters S.H."/>
            <person name="Heuer A."/>
            <person name="Rast P."/>
            <person name="Oberbeckmann S."/>
            <person name="Bunk B."/>
            <person name="Jeske O."/>
            <person name="Meyerdierks A."/>
            <person name="Storesund J.E."/>
            <person name="Kallscheuer N."/>
            <person name="Luecker S."/>
            <person name="Lage O.M."/>
            <person name="Pohl T."/>
            <person name="Merkel B.J."/>
            <person name="Hornburger P."/>
            <person name="Mueller R.-W."/>
            <person name="Bruemmer F."/>
            <person name="Labrenz M."/>
            <person name="Spormann A.M."/>
            <person name="Op den Camp H."/>
            <person name="Overmann J."/>
            <person name="Amann R."/>
            <person name="Jetten M.S.M."/>
            <person name="Mascher T."/>
            <person name="Medema M.H."/>
            <person name="Devos D.P."/>
            <person name="Kaster A.-K."/>
            <person name="Ovreas L."/>
            <person name="Rohde M."/>
            <person name="Galperin M.Y."/>
            <person name="Jogler C."/>
        </authorList>
    </citation>
    <scope>NUCLEOTIDE SEQUENCE [LARGE SCALE GENOMIC DNA]</scope>
    <source>
        <strain evidence="4 5">OJF2</strain>
    </source>
</reference>
<evidence type="ECO:0000256" key="1">
    <source>
        <dbReference type="SAM" id="MobiDB-lite"/>
    </source>
</evidence>
<name>A0A5B9W1S3_9BACT</name>
<dbReference type="KEGG" id="agv:OJF2_27420"/>
<dbReference type="RefSeq" id="WP_148594162.1">
    <property type="nucleotide sequence ID" value="NZ_CP042997.1"/>
</dbReference>
<keyword evidence="2" id="KW-0732">Signal</keyword>
<gene>
    <name evidence="4" type="ORF">OJF2_27420</name>
</gene>
<feature type="region of interest" description="Disordered" evidence="1">
    <location>
        <begin position="297"/>
        <end position="331"/>
    </location>
</feature>
<dbReference type="InterPro" id="IPR036866">
    <property type="entry name" value="RibonucZ/Hydroxyglut_hydro"/>
</dbReference>
<feature type="compositionally biased region" description="Low complexity" evidence="1">
    <location>
        <begin position="304"/>
        <end position="331"/>
    </location>
</feature>
<dbReference type="PANTHER" id="PTHR30619:SF1">
    <property type="entry name" value="RECOMBINATION PROTEIN 2"/>
    <property type="match status" value="1"/>
</dbReference>
<dbReference type="InterPro" id="IPR001279">
    <property type="entry name" value="Metallo-B-lactamas"/>
</dbReference>
<dbReference type="EMBL" id="CP042997">
    <property type="protein sequence ID" value="QEH34207.1"/>
    <property type="molecule type" value="Genomic_DNA"/>
</dbReference>
<evidence type="ECO:0000256" key="2">
    <source>
        <dbReference type="SAM" id="SignalP"/>
    </source>
</evidence>
<dbReference type="Pfam" id="PF00753">
    <property type="entry name" value="Lactamase_B"/>
    <property type="match status" value="1"/>
</dbReference>
<dbReference type="Proteomes" id="UP000324233">
    <property type="component" value="Chromosome"/>
</dbReference>
<dbReference type="SUPFAM" id="SSF56281">
    <property type="entry name" value="Metallo-hydrolase/oxidoreductase"/>
    <property type="match status" value="1"/>
</dbReference>
<keyword evidence="5" id="KW-1185">Reference proteome</keyword>
<dbReference type="InterPro" id="IPR035681">
    <property type="entry name" value="ComA-like_MBL"/>
</dbReference>
<dbReference type="CDD" id="cd07731">
    <property type="entry name" value="ComA-like_MBL-fold"/>
    <property type="match status" value="1"/>
</dbReference>
<protein>
    <submittedName>
        <fullName evidence="4">ComEC family competence protein</fullName>
    </submittedName>
</protein>
<evidence type="ECO:0000313" key="4">
    <source>
        <dbReference type="EMBL" id="QEH34207.1"/>
    </source>
</evidence>
<dbReference type="PANTHER" id="PTHR30619">
    <property type="entry name" value="DNA INTERNALIZATION/COMPETENCE PROTEIN COMEC/REC2"/>
    <property type="match status" value="1"/>
</dbReference>
<organism evidence="4 5">
    <name type="scientific">Aquisphaera giovannonii</name>
    <dbReference type="NCBI Taxonomy" id="406548"/>
    <lineage>
        <taxon>Bacteria</taxon>
        <taxon>Pseudomonadati</taxon>
        <taxon>Planctomycetota</taxon>
        <taxon>Planctomycetia</taxon>
        <taxon>Isosphaerales</taxon>
        <taxon>Isosphaeraceae</taxon>
        <taxon>Aquisphaera</taxon>
    </lineage>
</organism>
<dbReference type="AlphaFoldDB" id="A0A5B9W1S3"/>
<evidence type="ECO:0000313" key="5">
    <source>
        <dbReference type="Proteomes" id="UP000324233"/>
    </source>
</evidence>